<accession>A0ABR1S8W0</accession>
<dbReference type="Proteomes" id="UP001396898">
    <property type="component" value="Unassembled WGS sequence"/>
</dbReference>
<reference evidence="2 3" key="1">
    <citation type="submission" date="2023-01" db="EMBL/GenBank/DDBJ databases">
        <title>Analysis of 21 Apiospora genomes using comparative genomics revels a genus with tremendous synthesis potential of carbohydrate active enzymes and secondary metabolites.</title>
        <authorList>
            <person name="Sorensen T."/>
        </authorList>
    </citation>
    <scope>NUCLEOTIDE SEQUENCE [LARGE SCALE GENOMIC DNA]</scope>
    <source>
        <strain evidence="2 3">CBS 20057</strain>
    </source>
</reference>
<sequence length="134" mass="14152">MDDKLTSSLSSRPSPTQPFMQTLGIGSHHTASIPDPPPAAPARRPPTPMIVEDAGQAASPEFPFYVKICVVCGDASDKHINWIGIDGQEHLLVCLHCQAADKRSRSDLGNGKAWALRSGALPTPGRNGTTIAAT</sequence>
<name>A0ABR1S8W0_9PEZI</name>
<evidence type="ECO:0000313" key="3">
    <source>
        <dbReference type="Proteomes" id="UP001396898"/>
    </source>
</evidence>
<comment type="caution">
    <text evidence="2">The sequence shown here is derived from an EMBL/GenBank/DDBJ whole genome shotgun (WGS) entry which is preliminary data.</text>
</comment>
<gene>
    <name evidence="2" type="ORF">PG991_005322</name>
</gene>
<feature type="region of interest" description="Disordered" evidence="1">
    <location>
        <begin position="1"/>
        <end position="50"/>
    </location>
</feature>
<evidence type="ECO:0000256" key="1">
    <source>
        <dbReference type="SAM" id="MobiDB-lite"/>
    </source>
</evidence>
<proteinExistence type="predicted"/>
<dbReference type="EMBL" id="JAQQWI010000007">
    <property type="protein sequence ID" value="KAK8028266.1"/>
    <property type="molecule type" value="Genomic_DNA"/>
</dbReference>
<evidence type="ECO:0000313" key="2">
    <source>
        <dbReference type="EMBL" id="KAK8028266.1"/>
    </source>
</evidence>
<feature type="compositionally biased region" description="Low complexity" evidence="1">
    <location>
        <begin position="1"/>
        <end position="14"/>
    </location>
</feature>
<protein>
    <submittedName>
        <fullName evidence="2">Uncharacterized protein</fullName>
    </submittedName>
</protein>
<organism evidence="2 3">
    <name type="scientific">Apiospora marii</name>
    <dbReference type="NCBI Taxonomy" id="335849"/>
    <lineage>
        <taxon>Eukaryota</taxon>
        <taxon>Fungi</taxon>
        <taxon>Dikarya</taxon>
        <taxon>Ascomycota</taxon>
        <taxon>Pezizomycotina</taxon>
        <taxon>Sordariomycetes</taxon>
        <taxon>Xylariomycetidae</taxon>
        <taxon>Amphisphaeriales</taxon>
        <taxon>Apiosporaceae</taxon>
        <taxon>Apiospora</taxon>
    </lineage>
</organism>
<keyword evidence="3" id="KW-1185">Reference proteome</keyword>
<feature type="compositionally biased region" description="Pro residues" evidence="1">
    <location>
        <begin position="34"/>
        <end position="48"/>
    </location>
</feature>